<dbReference type="EMBL" id="VIEB01000939">
    <property type="protein sequence ID" value="TQD77865.1"/>
    <property type="molecule type" value="Genomic_DNA"/>
</dbReference>
<dbReference type="Proteomes" id="UP000315295">
    <property type="component" value="Unassembled WGS sequence"/>
</dbReference>
<keyword evidence="3" id="KW-1185">Reference proteome</keyword>
<feature type="region of interest" description="Disordered" evidence="1">
    <location>
        <begin position="79"/>
        <end position="108"/>
    </location>
</feature>
<reference evidence="2 3" key="1">
    <citation type="journal article" date="2019" name="G3 (Bethesda)">
        <title>Sequencing of a Wild Apple (Malus baccata) Genome Unravels the Differences Between Cultivated and Wild Apple Species Regarding Disease Resistance and Cold Tolerance.</title>
        <authorList>
            <person name="Chen X."/>
        </authorList>
    </citation>
    <scope>NUCLEOTIDE SEQUENCE [LARGE SCALE GENOMIC DNA]</scope>
    <source>
        <strain evidence="3">cv. Shandingzi</strain>
        <tissue evidence="2">Leaves</tissue>
    </source>
</reference>
<evidence type="ECO:0000313" key="2">
    <source>
        <dbReference type="EMBL" id="TQD77865.1"/>
    </source>
</evidence>
<accession>A0A540KUE9</accession>
<evidence type="ECO:0000256" key="1">
    <source>
        <dbReference type="SAM" id="MobiDB-lite"/>
    </source>
</evidence>
<evidence type="ECO:0000313" key="3">
    <source>
        <dbReference type="Proteomes" id="UP000315295"/>
    </source>
</evidence>
<protein>
    <submittedName>
        <fullName evidence="2">Uncharacterized protein</fullName>
    </submittedName>
</protein>
<sequence length="135" mass="15313">MIKGLFVAGKPWFGRVFAPRTYRVRSWWIFVFFGLEDIGVEAEKSHQWPRNLSVNFLELSHPAPPLLPIKLKFVGHTPKPRKVSSISVTSDHPQRQHPDNTDIASGDNRLEDGLKRFFINSSTESTKPTAASLTE</sequence>
<name>A0A540KUE9_MALBA</name>
<proteinExistence type="predicted"/>
<comment type="caution">
    <text evidence="2">The sequence shown here is derived from an EMBL/GenBank/DDBJ whole genome shotgun (WGS) entry which is preliminary data.</text>
</comment>
<gene>
    <name evidence="2" type="ORF">C1H46_036613</name>
</gene>
<organism evidence="2 3">
    <name type="scientific">Malus baccata</name>
    <name type="common">Siberian crab apple</name>
    <name type="synonym">Pyrus baccata</name>
    <dbReference type="NCBI Taxonomy" id="106549"/>
    <lineage>
        <taxon>Eukaryota</taxon>
        <taxon>Viridiplantae</taxon>
        <taxon>Streptophyta</taxon>
        <taxon>Embryophyta</taxon>
        <taxon>Tracheophyta</taxon>
        <taxon>Spermatophyta</taxon>
        <taxon>Magnoliopsida</taxon>
        <taxon>eudicotyledons</taxon>
        <taxon>Gunneridae</taxon>
        <taxon>Pentapetalae</taxon>
        <taxon>rosids</taxon>
        <taxon>fabids</taxon>
        <taxon>Rosales</taxon>
        <taxon>Rosaceae</taxon>
        <taxon>Amygdaloideae</taxon>
        <taxon>Maleae</taxon>
        <taxon>Malus</taxon>
    </lineage>
</organism>
<dbReference type="AlphaFoldDB" id="A0A540KUE9"/>